<dbReference type="GO" id="GO:0005840">
    <property type="term" value="C:ribosome"/>
    <property type="evidence" value="ECO:0007669"/>
    <property type="project" value="UniProtKB-KW"/>
</dbReference>
<dbReference type="Proteomes" id="UP001191019">
    <property type="component" value="Unassembled WGS sequence"/>
</dbReference>
<sequence>MSKKELHPKDYRDVVFSDEAAGFSFLTKSTAKSEETIKWEDGKEYPLVKVQISSASHPFFTGEEKIIDTEGRVDRFKARAAKAAKMKEALENKAKKAAKEAEKKAKAEEK</sequence>
<evidence type="ECO:0000313" key="6">
    <source>
        <dbReference type="Proteomes" id="UP001191019"/>
    </source>
</evidence>
<feature type="coiled-coil region" evidence="4">
    <location>
        <begin position="73"/>
        <end position="110"/>
    </location>
</feature>
<comment type="caution">
    <text evidence="5">The sequence shown here is derived from an EMBL/GenBank/DDBJ whole genome shotgun (WGS) entry which is preliminary data.</text>
</comment>
<evidence type="ECO:0000256" key="3">
    <source>
        <dbReference type="HAMAP-Rule" id="MF_00502"/>
    </source>
</evidence>
<dbReference type="HAMAP" id="MF_00502">
    <property type="entry name" value="Ribosomal_bL31_2"/>
    <property type="match status" value="1"/>
</dbReference>
<accession>A0ABY0FL87</accession>
<keyword evidence="4" id="KW-0175">Coiled coil</keyword>
<keyword evidence="2 3" id="KW-0687">Ribonucleoprotein</keyword>
<comment type="subunit">
    <text evidence="3">Part of the 50S ribosomal subunit.</text>
</comment>
<dbReference type="InterPro" id="IPR002150">
    <property type="entry name" value="Ribosomal_bL31"/>
</dbReference>
<dbReference type="PRINTS" id="PR01249">
    <property type="entry name" value="RIBOSOMALL31"/>
</dbReference>
<comment type="similarity">
    <text evidence="3">Belongs to the bacterial ribosomal protein bL31 family. Type B subfamily.</text>
</comment>
<proteinExistence type="inferred from homology"/>
<evidence type="ECO:0000313" key="5">
    <source>
        <dbReference type="EMBL" id="RYC74521.1"/>
    </source>
</evidence>
<dbReference type="EMBL" id="PRLM01000006">
    <property type="protein sequence ID" value="RYC74521.1"/>
    <property type="molecule type" value="Genomic_DNA"/>
</dbReference>
<reference evidence="5 6" key="2">
    <citation type="journal article" date="2020" name="Cell Rep.">
        <title>Acquisition and Adaptation of Ultra-small Parasitic Reduced Genome Bacteria to Mammalian Hosts.</title>
        <authorList>
            <person name="McLean J.S."/>
            <person name="Bor B."/>
            <person name="Kerns K.A."/>
            <person name="Liu Q."/>
            <person name="To T.T."/>
            <person name="Solden L."/>
            <person name="Hendrickson E.L."/>
            <person name="Wrighton K."/>
            <person name="Shi W."/>
            <person name="He X."/>
        </authorList>
    </citation>
    <scope>NUCLEOTIDE SEQUENCE [LARGE SCALE GENOMIC DNA]</scope>
    <source>
        <strain evidence="5 6">TM7_G3_2_Rum_HOT_351B</strain>
    </source>
</reference>
<keyword evidence="1 3" id="KW-0689">Ribosomal protein</keyword>
<evidence type="ECO:0000256" key="4">
    <source>
        <dbReference type="SAM" id="Coils"/>
    </source>
</evidence>
<dbReference type="Pfam" id="PF01197">
    <property type="entry name" value="Ribosomal_L31"/>
    <property type="match status" value="1"/>
</dbReference>
<protein>
    <recommendedName>
        <fullName evidence="3">Large ribosomal subunit protein bL31B</fullName>
    </recommendedName>
</protein>
<organism evidence="5 6">
    <name type="scientific">Candidatus Nanosyncoccus alces</name>
    <dbReference type="NCBI Taxonomy" id="2171997"/>
    <lineage>
        <taxon>Bacteria</taxon>
        <taxon>Candidatus Saccharimonadota</taxon>
        <taxon>Candidatus Nanosyncoccalia</taxon>
        <taxon>Candidatus Nanosyncoccales</taxon>
        <taxon>Candidatus Nanosyncoccaceae</taxon>
        <taxon>Candidatus Nanosyncoccus</taxon>
    </lineage>
</organism>
<evidence type="ECO:0000256" key="2">
    <source>
        <dbReference type="ARBA" id="ARBA00023274"/>
    </source>
</evidence>
<dbReference type="RefSeq" id="WP_129735369.1">
    <property type="nucleotide sequence ID" value="NZ_PRLM01000006.1"/>
</dbReference>
<dbReference type="InterPro" id="IPR042105">
    <property type="entry name" value="Ribosomal_bL31_sf"/>
</dbReference>
<gene>
    <name evidence="3 5" type="primary">rpmE2</name>
    <name evidence="5" type="ORF">G3RUM_00678</name>
</gene>
<dbReference type="InterPro" id="IPR027493">
    <property type="entry name" value="Ribosomal_bL31_B"/>
</dbReference>
<name>A0ABY0FL87_9BACT</name>
<dbReference type="Gene3D" id="4.10.830.30">
    <property type="entry name" value="Ribosomal protein L31"/>
    <property type="match status" value="1"/>
</dbReference>
<dbReference type="PANTHER" id="PTHR33280">
    <property type="entry name" value="50S RIBOSOMAL PROTEIN L31, CHLOROPLASTIC"/>
    <property type="match status" value="1"/>
</dbReference>
<reference evidence="5 6" key="1">
    <citation type="journal article" date="2018" name="bioRxiv">
        <title>Evidence of independent acquisition and adaption of ultra-small bacteria to human hosts across the highly diverse yet reduced genomes of the phylum Saccharibacteria.</title>
        <authorList>
            <person name="McLean J.S."/>
            <person name="Bor B."/>
            <person name="To T.T."/>
            <person name="Liu Q."/>
            <person name="Kearns K.A."/>
            <person name="Solden L.M."/>
            <person name="Wrighton K.C."/>
            <person name="He X."/>
            <person name="Shi W."/>
        </authorList>
    </citation>
    <scope>NUCLEOTIDE SEQUENCE [LARGE SCALE GENOMIC DNA]</scope>
    <source>
        <strain evidence="5 6">TM7_G3_2_Rum_HOT_351B</strain>
    </source>
</reference>
<dbReference type="NCBIfam" id="NF002462">
    <property type="entry name" value="PRK01678.1"/>
    <property type="match status" value="1"/>
</dbReference>
<dbReference type="PANTHER" id="PTHR33280:SF1">
    <property type="entry name" value="LARGE RIBOSOMAL SUBUNIT PROTEIN BL31C"/>
    <property type="match status" value="1"/>
</dbReference>
<evidence type="ECO:0000256" key="1">
    <source>
        <dbReference type="ARBA" id="ARBA00022980"/>
    </source>
</evidence>
<dbReference type="SUPFAM" id="SSF143800">
    <property type="entry name" value="L28p-like"/>
    <property type="match status" value="1"/>
</dbReference>
<dbReference type="NCBIfam" id="TIGR00105">
    <property type="entry name" value="L31"/>
    <property type="match status" value="1"/>
</dbReference>
<keyword evidence="6" id="KW-1185">Reference proteome</keyword>
<dbReference type="InterPro" id="IPR034704">
    <property type="entry name" value="Ribosomal_bL28/bL31-like_sf"/>
</dbReference>